<keyword evidence="3" id="KW-0949">S-adenosyl-L-methionine</keyword>
<evidence type="ECO:0000256" key="1">
    <source>
        <dbReference type="ARBA" id="ARBA00022603"/>
    </source>
</evidence>
<organism evidence="7 8">
    <name type="scientific">Sphingomonas glaciei</name>
    <dbReference type="NCBI Taxonomy" id="2938948"/>
    <lineage>
        <taxon>Bacteria</taxon>
        <taxon>Pseudomonadati</taxon>
        <taxon>Pseudomonadota</taxon>
        <taxon>Alphaproteobacteria</taxon>
        <taxon>Sphingomonadales</taxon>
        <taxon>Sphingomonadaceae</taxon>
        <taxon>Sphingomonas</taxon>
    </lineage>
</organism>
<evidence type="ECO:0000313" key="7">
    <source>
        <dbReference type="EMBL" id="UUR09492.1"/>
    </source>
</evidence>
<dbReference type="SUPFAM" id="SSF53335">
    <property type="entry name" value="S-adenosyl-L-methionine-dependent methyltransferases"/>
    <property type="match status" value="1"/>
</dbReference>
<dbReference type="EMBL" id="CP097253">
    <property type="protein sequence ID" value="UUR09492.1"/>
    <property type="molecule type" value="Genomic_DNA"/>
</dbReference>
<dbReference type="Pfam" id="PF07109">
    <property type="entry name" value="Mg-por_mtran_C"/>
    <property type="match status" value="1"/>
</dbReference>
<dbReference type="Proteomes" id="UP000831921">
    <property type="component" value="Chromosome"/>
</dbReference>
<reference evidence="7 8" key="1">
    <citation type="submission" date="2022-05" db="EMBL/GenBank/DDBJ databases">
        <title>S8-45 Sphingomonas ultraviolaceadurans.</title>
        <authorList>
            <person name="Liu Y."/>
        </authorList>
    </citation>
    <scope>NUCLEOTIDE SEQUENCE [LARGE SCALE GENOMIC DNA]</scope>
    <source>
        <strain evidence="7 8">S8-45</strain>
    </source>
</reference>
<evidence type="ECO:0000256" key="2">
    <source>
        <dbReference type="ARBA" id="ARBA00022679"/>
    </source>
</evidence>
<dbReference type="CDD" id="cd02440">
    <property type="entry name" value="AdoMet_MTases"/>
    <property type="match status" value="1"/>
</dbReference>
<dbReference type="InterPro" id="IPR029063">
    <property type="entry name" value="SAM-dependent_MTases_sf"/>
</dbReference>
<dbReference type="InterPro" id="IPR007848">
    <property type="entry name" value="Small_mtfrase_dom"/>
</dbReference>
<proteinExistence type="predicted"/>
<evidence type="ECO:0000256" key="4">
    <source>
        <dbReference type="NCBIfam" id="TIGR02021"/>
    </source>
</evidence>
<accession>A0ABY5MYI4</accession>
<dbReference type="NCBIfam" id="TIGR02021">
    <property type="entry name" value="BchM-ChlM"/>
    <property type="match status" value="1"/>
</dbReference>
<dbReference type="Pfam" id="PF05175">
    <property type="entry name" value="MTS"/>
    <property type="match status" value="1"/>
</dbReference>
<dbReference type="InterPro" id="IPR010251">
    <property type="entry name" value="Mg_prot_MeTrfase"/>
</dbReference>
<dbReference type="PROSITE" id="PS51556">
    <property type="entry name" value="SAM_MT_MG_PIX"/>
    <property type="match status" value="1"/>
</dbReference>
<keyword evidence="2 7" id="KW-0808">Transferase</keyword>
<dbReference type="GO" id="GO:0046406">
    <property type="term" value="F:magnesium protoporphyrin IX methyltransferase activity"/>
    <property type="evidence" value="ECO:0007669"/>
    <property type="project" value="UniProtKB-EC"/>
</dbReference>
<keyword evidence="1 7" id="KW-0489">Methyltransferase</keyword>
<keyword evidence="8" id="KW-1185">Reference proteome</keyword>
<feature type="domain" description="Magnesium-protoporphyrin IX methyltransferase C-terminal" evidence="6">
    <location>
        <begin position="136"/>
        <end position="233"/>
    </location>
</feature>
<protein>
    <recommendedName>
        <fullName evidence="4">Magnesium protoporphyrin IX methyltransferase</fullName>
        <ecNumber evidence="4">2.1.1.11</ecNumber>
    </recommendedName>
</protein>
<evidence type="ECO:0000259" key="6">
    <source>
        <dbReference type="Pfam" id="PF07109"/>
    </source>
</evidence>
<dbReference type="InterPro" id="IPR010940">
    <property type="entry name" value="Mg_prot_MeTrfase_C"/>
</dbReference>
<feature type="domain" description="Methyltransferase small" evidence="5">
    <location>
        <begin position="57"/>
        <end position="135"/>
    </location>
</feature>
<dbReference type="Gene3D" id="3.40.50.150">
    <property type="entry name" value="Vaccinia Virus protein VP39"/>
    <property type="match status" value="1"/>
</dbReference>
<evidence type="ECO:0000313" key="8">
    <source>
        <dbReference type="Proteomes" id="UP000831921"/>
    </source>
</evidence>
<gene>
    <name evidence="7" type="primary">bchM</name>
    <name evidence="7" type="ORF">M1K48_13720</name>
</gene>
<dbReference type="GO" id="GO:0032259">
    <property type="term" value="P:methylation"/>
    <property type="evidence" value="ECO:0007669"/>
    <property type="project" value="UniProtKB-KW"/>
</dbReference>
<sequence length="235" mass="25837">MASSAAPLTTAPAYAERREALRTYFDRTARRAWIDLTSDAKVSRIRRTVRAGRDEMRATLLSWLPPVLDGRRLLDAGCGTGALAEVAARRGADVVAVDVAGGLIEVARVRVSAARASFHAGDMLDPAFGEFDHVVAMDSLIHYRPDDLSAALECLAARTRYSLLFTVAPGSRLLGAMLSLGRFFPRKDRSPAIVPIAETELRRRLALLQGWQIGRTARISRGFYKSYAIELVRRP</sequence>
<dbReference type="PANTHER" id="PTHR43464:SF19">
    <property type="entry name" value="UBIQUINONE BIOSYNTHESIS O-METHYLTRANSFERASE, MITOCHONDRIAL"/>
    <property type="match status" value="1"/>
</dbReference>
<evidence type="ECO:0000259" key="5">
    <source>
        <dbReference type="Pfam" id="PF05175"/>
    </source>
</evidence>
<evidence type="ECO:0000256" key="3">
    <source>
        <dbReference type="ARBA" id="ARBA00022691"/>
    </source>
</evidence>
<dbReference type="EC" id="2.1.1.11" evidence="4"/>
<name>A0ABY5MYI4_9SPHN</name>
<dbReference type="PANTHER" id="PTHR43464">
    <property type="entry name" value="METHYLTRANSFERASE"/>
    <property type="match status" value="1"/>
</dbReference>